<keyword evidence="5" id="KW-1185">Reference proteome</keyword>
<dbReference type="Proteomes" id="UP000295066">
    <property type="component" value="Unassembled WGS sequence"/>
</dbReference>
<dbReference type="EMBL" id="SORI01000027">
    <property type="protein sequence ID" value="TDY54530.1"/>
    <property type="molecule type" value="Genomic_DNA"/>
</dbReference>
<protein>
    <submittedName>
        <fullName evidence="4">Cysteine synthase</fullName>
    </submittedName>
</protein>
<dbReference type="InterPro" id="IPR053471">
    <property type="entry name" value="AKP_thiolase_beta"/>
</dbReference>
<evidence type="ECO:0000259" key="3">
    <source>
        <dbReference type="Pfam" id="PF00291"/>
    </source>
</evidence>
<evidence type="ECO:0000256" key="1">
    <source>
        <dbReference type="ARBA" id="ARBA00001933"/>
    </source>
</evidence>
<proteinExistence type="predicted"/>
<dbReference type="InterPro" id="IPR001926">
    <property type="entry name" value="TrpB-like_PALP"/>
</dbReference>
<dbReference type="NCBIfam" id="NF040741">
    <property type="entry name" value="ornith_OrtB"/>
    <property type="match status" value="1"/>
</dbReference>
<accession>A0A4R8M0C3</accession>
<sequence length="468" mass="51120">MNNTYESVMARKIEIMKKSLLMDFAQFEQGKLSFDYEGMMNQYGYTLDEIRKIQREAHVGDTPLIELHNLTRTARALSPKGKGARIMIKDEAANPSGSFKDRRASVSCHFAQAKGFPGVAAATSGNYGAALVSQANIRNLKTIIVQEVFDSLGRGQPEIVEKTRKCEALGAEVIQTSVGPELFYYLLRVLEETGFFNASLYTPLSIAGIETIGWEIAEQCRKLHGGLPAAVVITHAGGGNVTGTARGLRKAGAENVKIIGASVNLEGLHMASDRDFNLKSFTTGHTGFGVPFATWPDRSDVPRNAARPLRYLERYVTVNQGEVFYITEALAVLEGLERGPAGNTALTAAFALAREFDEDQFIVVQETEYTGAGKHHYAQLAFAKENGIRIETGDPASEKAGETIIFPSHPDRICAREVDLDPLRASLIRNALKNRGLRPSDLSKTDLQFLADEVSRGTDFVSGVLNSL</sequence>
<evidence type="ECO:0000313" key="5">
    <source>
        <dbReference type="Proteomes" id="UP000295066"/>
    </source>
</evidence>
<dbReference type="SUPFAM" id="SSF53686">
    <property type="entry name" value="Tryptophan synthase beta subunit-like PLP-dependent enzymes"/>
    <property type="match status" value="1"/>
</dbReference>
<comment type="caution">
    <text evidence="4">The sequence shown here is derived from an EMBL/GenBank/DDBJ whole genome shotgun (WGS) entry which is preliminary data.</text>
</comment>
<dbReference type="Gene3D" id="3.40.50.1100">
    <property type="match status" value="2"/>
</dbReference>
<feature type="domain" description="Tryptophan synthase beta chain-like PALP" evidence="3">
    <location>
        <begin position="57"/>
        <end position="364"/>
    </location>
</feature>
<dbReference type="AlphaFoldDB" id="A0A4R8M0C3"/>
<dbReference type="PANTHER" id="PTHR10314">
    <property type="entry name" value="CYSTATHIONINE BETA-SYNTHASE"/>
    <property type="match status" value="1"/>
</dbReference>
<reference evidence="4 5" key="1">
    <citation type="submission" date="2019-03" db="EMBL/GenBank/DDBJ databases">
        <title>Genomic Encyclopedia of Type Strains, Phase IV (KMG-IV): sequencing the most valuable type-strain genomes for metagenomic binning, comparative biology and taxonomic classification.</title>
        <authorList>
            <person name="Goeker M."/>
        </authorList>
    </citation>
    <scope>NUCLEOTIDE SEQUENCE [LARGE SCALE GENOMIC DNA]</scope>
    <source>
        <strain evidence="4 5">DSM 25964</strain>
    </source>
</reference>
<evidence type="ECO:0000313" key="4">
    <source>
        <dbReference type="EMBL" id="TDY54530.1"/>
    </source>
</evidence>
<gene>
    <name evidence="4" type="ORF">C8D99_1278</name>
</gene>
<dbReference type="OrthoDB" id="9778118at2"/>
<keyword evidence="2" id="KW-0663">Pyridoxal phosphate</keyword>
<evidence type="ECO:0000256" key="2">
    <source>
        <dbReference type="ARBA" id="ARBA00022898"/>
    </source>
</evidence>
<comment type="cofactor">
    <cofactor evidence="1">
        <name>pyridoxal 5'-phosphate</name>
        <dbReference type="ChEBI" id="CHEBI:597326"/>
    </cofactor>
</comment>
<dbReference type="InterPro" id="IPR050214">
    <property type="entry name" value="Cys_Synth/Cystath_Beta-Synth"/>
</dbReference>
<dbReference type="GO" id="GO:1901605">
    <property type="term" value="P:alpha-amino acid metabolic process"/>
    <property type="evidence" value="ECO:0007669"/>
    <property type="project" value="UniProtKB-ARBA"/>
</dbReference>
<dbReference type="Pfam" id="PF00291">
    <property type="entry name" value="PALP"/>
    <property type="match status" value="1"/>
</dbReference>
<dbReference type="CDD" id="cd00640">
    <property type="entry name" value="Trp-synth-beta_II"/>
    <property type="match status" value="1"/>
</dbReference>
<dbReference type="RefSeq" id="WP_133959067.1">
    <property type="nucleotide sequence ID" value="NZ_SORI01000027.1"/>
</dbReference>
<organism evidence="4 5">
    <name type="scientific">Aminivibrio pyruvatiphilus</name>
    <dbReference type="NCBI Taxonomy" id="1005740"/>
    <lineage>
        <taxon>Bacteria</taxon>
        <taxon>Thermotogati</taxon>
        <taxon>Synergistota</taxon>
        <taxon>Synergistia</taxon>
        <taxon>Synergistales</taxon>
        <taxon>Aminobacteriaceae</taxon>
        <taxon>Aminivibrio</taxon>
    </lineage>
</organism>
<dbReference type="InterPro" id="IPR036052">
    <property type="entry name" value="TrpB-like_PALP_sf"/>
</dbReference>
<name>A0A4R8M0C3_9BACT</name>